<keyword evidence="1 2" id="KW-0238">DNA-binding</keyword>
<dbReference type="InterPro" id="IPR009057">
    <property type="entry name" value="Homeodomain-like_sf"/>
</dbReference>
<evidence type="ECO:0000256" key="2">
    <source>
        <dbReference type="PROSITE-ProRule" id="PRU00335"/>
    </source>
</evidence>
<dbReference type="EMBL" id="JJMM01000002">
    <property type="protein sequence ID" value="KDR96547.1"/>
    <property type="molecule type" value="Genomic_DNA"/>
</dbReference>
<dbReference type="PROSITE" id="PS50977">
    <property type="entry name" value="HTH_TETR_2"/>
    <property type="match status" value="1"/>
</dbReference>
<protein>
    <recommendedName>
        <fullName evidence="3">HTH tetR-type domain-containing protein</fullName>
    </recommendedName>
</protein>
<dbReference type="Proteomes" id="UP000027946">
    <property type="component" value="Unassembled WGS sequence"/>
</dbReference>
<dbReference type="RefSeq" id="WP_052635841.1">
    <property type="nucleotide sequence ID" value="NZ_FSRH01000001.1"/>
</dbReference>
<keyword evidence="5" id="KW-1185">Reference proteome</keyword>
<dbReference type="PANTHER" id="PTHR43479">
    <property type="entry name" value="ACREF/ENVCD OPERON REPRESSOR-RELATED"/>
    <property type="match status" value="1"/>
</dbReference>
<dbReference type="eggNOG" id="COG1309">
    <property type="taxonomic scope" value="Bacteria"/>
</dbReference>
<dbReference type="AlphaFoldDB" id="A0A069RQT7"/>
<evidence type="ECO:0000313" key="4">
    <source>
        <dbReference type="EMBL" id="KDR96547.1"/>
    </source>
</evidence>
<proteinExistence type="predicted"/>
<feature type="domain" description="HTH tetR-type" evidence="3">
    <location>
        <begin position="13"/>
        <end position="73"/>
    </location>
</feature>
<comment type="caution">
    <text evidence="4">The sequence shown here is derived from an EMBL/GenBank/DDBJ whole genome shotgun (WGS) entry which is preliminary data.</text>
</comment>
<dbReference type="Pfam" id="PF00440">
    <property type="entry name" value="TetR_N"/>
    <property type="match status" value="1"/>
</dbReference>
<accession>A0A069RQT7</accession>
<name>A0A069RQT7_PEPLI</name>
<organism evidence="4 5">
    <name type="scientific">Peptoclostridium litorale DSM 5388</name>
    <dbReference type="NCBI Taxonomy" id="1121324"/>
    <lineage>
        <taxon>Bacteria</taxon>
        <taxon>Bacillati</taxon>
        <taxon>Bacillota</taxon>
        <taxon>Clostridia</taxon>
        <taxon>Peptostreptococcales</taxon>
        <taxon>Peptoclostridiaceae</taxon>
        <taxon>Peptoclostridium</taxon>
    </lineage>
</organism>
<dbReference type="Gene3D" id="1.10.357.10">
    <property type="entry name" value="Tetracycline Repressor, domain 2"/>
    <property type="match status" value="1"/>
</dbReference>
<evidence type="ECO:0000313" key="5">
    <source>
        <dbReference type="Proteomes" id="UP000027946"/>
    </source>
</evidence>
<dbReference type="PANTHER" id="PTHR43479:SF11">
    <property type="entry name" value="ACREF_ENVCD OPERON REPRESSOR-RELATED"/>
    <property type="match status" value="1"/>
</dbReference>
<dbReference type="InterPro" id="IPR050624">
    <property type="entry name" value="HTH-type_Tx_Regulator"/>
</dbReference>
<dbReference type="InterPro" id="IPR001647">
    <property type="entry name" value="HTH_TetR"/>
</dbReference>
<sequence>MSHIKEPIQKRAIEKRLRLIKSAKKVFNDKGYHNTHIKDITGEAGISTGLFYKYFKDKDDIYIEVVRLLIEKEMEVVLDFKNRMAEDIDKKQAIRNYIESRLEFITYKRVMEEFNVLMNENEQIKGFFEDVKKDYLNIIKEILRRIWVGADDSTLHVGAMLVWRTIYINIVEIAGMADEDLKKEYIDNLTDIICKYIVRGDIFPAV</sequence>
<dbReference type="PRINTS" id="PR00455">
    <property type="entry name" value="HTHTETR"/>
</dbReference>
<dbReference type="STRING" id="1121324.CLIT_2c01530"/>
<dbReference type="SUPFAM" id="SSF46689">
    <property type="entry name" value="Homeodomain-like"/>
    <property type="match status" value="1"/>
</dbReference>
<dbReference type="GO" id="GO:0003677">
    <property type="term" value="F:DNA binding"/>
    <property type="evidence" value="ECO:0007669"/>
    <property type="project" value="UniProtKB-UniRule"/>
</dbReference>
<dbReference type="OrthoDB" id="9812484at2"/>
<feature type="DNA-binding region" description="H-T-H motif" evidence="2">
    <location>
        <begin position="36"/>
        <end position="55"/>
    </location>
</feature>
<reference evidence="4 5" key="1">
    <citation type="submission" date="2014-03" db="EMBL/GenBank/DDBJ databases">
        <title>Genome sequence of Clostridium litorale W6, DSM 5388.</title>
        <authorList>
            <person name="Poehlein A."/>
            <person name="Jagirdar A."/>
            <person name="Khonsari B."/>
            <person name="Chibani C.M."/>
            <person name="Gutierrez Gutierrez D.A."/>
            <person name="Davydova E."/>
            <person name="Alghaithi H.S."/>
            <person name="Nair K.P."/>
            <person name="Dhamotharan K."/>
            <person name="Chandran L."/>
            <person name="G W."/>
            <person name="Daniel R."/>
        </authorList>
    </citation>
    <scope>NUCLEOTIDE SEQUENCE [LARGE SCALE GENOMIC DNA]</scope>
    <source>
        <strain evidence="4 5">W6</strain>
    </source>
</reference>
<evidence type="ECO:0000256" key="1">
    <source>
        <dbReference type="ARBA" id="ARBA00023125"/>
    </source>
</evidence>
<gene>
    <name evidence="4" type="ORF">CLIT_2c01530</name>
</gene>
<evidence type="ECO:0000259" key="3">
    <source>
        <dbReference type="PROSITE" id="PS50977"/>
    </source>
</evidence>